<feature type="compositionally biased region" description="Basic and acidic residues" evidence="1">
    <location>
        <begin position="66"/>
        <end position="84"/>
    </location>
</feature>
<evidence type="ECO:0000313" key="2">
    <source>
        <dbReference type="EMBL" id="KZR98778.1"/>
    </source>
</evidence>
<reference evidence="2 3" key="1">
    <citation type="submission" date="2016-03" db="EMBL/GenBank/DDBJ databases">
        <title>EvidentialGene: Evidence-directed Construction of Genes on Genomes.</title>
        <authorList>
            <person name="Gilbert D.G."/>
            <person name="Choi J.-H."/>
            <person name="Mockaitis K."/>
            <person name="Colbourne J."/>
            <person name="Pfrender M."/>
        </authorList>
    </citation>
    <scope>NUCLEOTIDE SEQUENCE [LARGE SCALE GENOMIC DNA]</scope>
    <source>
        <strain evidence="2 3">Xinb3</strain>
        <tissue evidence="2">Complete organism</tissue>
    </source>
</reference>
<dbReference type="AlphaFoldDB" id="A0A164GBZ8"/>
<evidence type="ECO:0000256" key="1">
    <source>
        <dbReference type="SAM" id="MobiDB-lite"/>
    </source>
</evidence>
<dbReference type="Proteomes" id="UP000076858">
    <property type="component" value="Unassembled WGS sequence"/>
</dbReference>
<keyword evidence="3" id="KW-1185">Reference proteome</keyword>
<gene>
    <name evidence="2" type="ORF">APZ42_005651</name>
</gene>
<organism evidence="2 3">
    <name type="scientific">Daphnia magna</name>
    <dbReference type="NCBI Taxonomy" id="35525"/>
    <lineage>
        <taxon>Eukaryota</taxon>
        <taxon>Metazoa</taxon>
        <taxon>Ecdysozoa</taxon>
        <taxon>Arthropoda</taxon>
        <taxon>Crustacea</taxon>
        <taxon>Branchiopoda</taxon>
        <taxon>Diplostraca</taxon>
        <taxon>Cladocera</taxon>
        <taxon>Anomopoda</taxon>
        <taxon>Daphniidae</taxon>
        <taxon>Daphnia</taxon>
    </lineage>
</organism>
<name>A0A164GBZ8_9CRUS</name>
<feature type="compositionally biased region" description="Basic and acidic residues" evidence="1">
    <location>
        <begin position="32"/>
        <end position="42"/>
    </location>
</feature>
<protein>
    <submittedName>
        <fullName evidence="2">Uncharacterized protein</fullName>
    </submittedName>
</protein>
<dbReference type="EMBL" id="LRGB01015869">
    <property type="protein sequence ID" value="KZR98778.1"/>
    <property type="molecule type" value="Genomic_DNA"/>
</dbReference>
<proteinExistence type="predicted"/>
<evidence type="ECO:0000313" key="3">
    <source>
        <dbReference type="Proteomes" id="UP000076858"/>
    </source>
</evidence>
<accession>A0A164GBZ8</accession>
<comment type="caution">
    <text evidence="2">The sequence shown here is derived from an EMBL/GenBank/DDBJ whole genome shotgun (WGS) entry which is preliminary data.</text>
</comment>
<sequence length="108" mass="12247">MFTRIVLLISSILGNNPAPVLPVFYSARERENMQRTEHRNQRTAEIFTAPNRLENSPISAGPSPSRAREETGAEDQQHQNQDHQDILRTFCAAGRVRGPLNATTFFFH</sequence>
<feature type="region of interest" description="Disordered" evidence="1">
    <location>
        <begin position="32"/>
        <end position="84"/>
    </location>
</feature>